<evidence type="ECO:0000313" key="3">
    <source>
        <dbReference type="EMBL" id="JAG58075.1"/>
    </source>
</evidence>
<reference evidence="2" key="2">
    <citation type="submission" date="2014-07" db="EMBL/GenBank/DDBJ databases">
        <authorList>
            <person name="Hull J."/>
        </authorList>
    </citation>
    <scope>NUCLEOTIDE SEQUENCE</scope>
</reference>
<accession>A0A0A9ZD04</accession>
<dbReference type="EMBL" id="GBRD01007746">
    <property type="protein sequence ID" value="JAG58075.1"/>
    <property type="molecule type" value="Transcribed_RNA"/>
</dbReference>
<reference evidence="2" key="1">
    <citation type="journal article" date="2014" name="PLoS ONE">
        <title>Transcriptome-Based Identification of ABC Transporters in the Western Tarnished Plant Bug Lygus hesperus.</title>
        <authorList>
            <person name="Hull J.J."/>
            <person name="Chaney K."/>
            <person name="Geib S.M."/>
            <person name="Fabrick J.A."/>
            <person name="Brent C.S."/>
            <person name="Walsh D."/>
            <person name="Lavine L.C."/>
        </authorList>
    </citation>
    <scope>NUCLEOTIDE SEQUENCE</scope>
</reference>
<organism evidence="2">
    <name type="scientific">Lygus hesperus</name>
    <name type="common">Western plant bug</name>
    <dbReference type="NCBI Taxonomy" id="30085"/>
    <lineage>
        <taxon>Eukaryota</taxon>
        <taxon>Metazoa</taxon>
        <taxon>Ecdysozoa</taxon>
        <taxon>Arthropoda</taxon>
        <taxon>Hexapoda</taxon>
        <taxon>Insecta</taxon>
        <taxon>Pterygota</taxon>
        <taxon>Neoptera</taxon>
        <taxon>Paraneoptera</taxon>
        <taxon>Hemiptera</taxon>
        <taxon>Heteroptera</taxon>
        <taxon>Panheteroptera</taxon>
        <taxon>Cimicomorpha</taxon>
        <taxon>Miridae</taxon>
        <taxon>Mirini</taxon>
        <taxon>Lygus</taxon>
    </lineage>
</organism>
<evidence type="ECO:0000256" key="1">
    <source>
        <dbReference type="SAM" id="MobiDB-lite"/>
    </source>
</evidence>
<evidence type="ECO:0000313" key="2">
    <source>
        <dbReference type="EMBL" id="JAG39675.1"/>
    </source>
</evidence>
<name>A0A0A9ZD04_LYGHE</name>
<proteinExistence type="predicted"/>
<sequence>MSRSCCDCKKHARVRVMLQLVDELESQGENGSTLSNLVKNMLRKCEGSPQTMMLRIMDALLTAEKLELVERICNNNDMPKPPTQVKRKLSVSNAACSGGRNPKRKRTTPCTKKKKPQHRSEECSCTQTDFEER</sequence>
<protein>
    <submittedName>
        <fullName evidence="2">Vacuolar protein sorting/targeting protein 10</fullName>
    </submittedName>
</protein>
<reference evidence="3" key="3">
    <citation type="submission" date="2014-09" db="EMBL/GenBank/DDBJ databases">
        <authorList>
            <person name="Magalhaes I.L.F."/>
            <person name="Oliveira U."/>
            <person name="Santos F.R."/>
            <person name="Vidigal T.H.D.A."/>
            <person name="Brescovit A.D."/>
            <person name="Santos A.J."/>
        </authorList>
    </citation>
    <scope>NUCLEOTIDE SEQUENCE</scope>
</reference>
<feature type="compositionally biased region" description="Polar residues" evidence="1">
    <location>
        <begin position="123"/>
        <end position="133"/>
    </location>
</feature>
<feature type="compositionally biased region" description="Basic residues" evidence="1">
    <location>
        <begin position="101"/>
        <end position="117"/>
    </location>
</feature>
<gene>
    <name evidence="2" type="primary">VPS10_0</name>
    <name evidence="2" type="ORF">CM83_99458</name>
</gene>
<feature type="region of interest" description="Disordered" evidence="1">
    <location>
        <begin position="74"/>
        <end position="133"/>
    </location>
</feature>
<dbReference type="EMBL" id="GBHO01003929">
    <property type="protein sequence ID" value="JAG39675.1"/>
    <property type="molecule type" value="Transcribed_RNA"/>
</dbReference>
<dbReference type="AlphaFoldDB" id="A0A0A9ZD04"/>